<name>A0A654U6H1_MYCTX</name>
<evidence type="ECO:0000313" key="2">
    <source>
        <dbReference type="EMBL" id="CFE39858.1"/>
    </source>
</evidence>
<dbReference type="EMBL" id="CGCX01002199">
    <property type="protein sequence ID" value="CFS08444.1"/>
    <property type="molecule type" value="Genomic_DNA"/>
</dbReference>
<dbReference type="EMBL" id="CFOE01000280">
    <property type="protein sequence ID" value="CFE39858.1"/>
    <property type="molecule type" value="Genomic_DNA"/>
</dbReference>
<protein>
    <submittedName>
        <fullName evidence="4">Uncharacterized protein</fullName>
    </submittedName>
</protein>
<evidence type="ECO:0000313" key="7">
    <source>
        <dbReference type="Proteomes" id="UP000046680"/>
    </source>
</evidence>
<dbReference type="EMBL" id="CSAJ01001238">
    <property type="protein sequence ID" value="COX77476.1"/>
    <property type="molecule type" value="Genomic_DNA"/>
</dbReference>
<accession>A0A654U6H1</accession>
<proteinExistence type="predicted"/>
<dbReference type="Proteomes" id="UP000046947">
    <property type="component" value="Unassembled WGS sequence"/>
</dbReference>
<evidence type="ECO:0000313" key="9">
    <source>
        <dbReference type="Proteomes" id="UP000048289"/>
    </source>
</evidence>
<evidence type="ECO:0000313" key="5">
    <source>
        <dbReference type="EMBL" id="COX77476.1"/>
    </source>
</evidence>
<dbReference type="Proteomes" id="UP000048289">
    <property type="component" value="Unassembled WGS sequence"/>
</dbReference>
<organism evidence="4 7">
    <name type="scientific">Mycobacterium tuberculosis</name>
    <dbReference type="NCBI Taxonomy" id="1773"/>
    <lineage>
        <taxon>Bacteria</taxon>
        <taxon>Bacillati</taxon>
        <taxon>Actinomycetota</taxon>
        <taxon>Actinomycetes</taxon>
        <taxon>Mycobacteriales</taxon>
        <taxon>Mycobacteriaceae</taxon>
        <taxon>Mycobacterium</taxon>
        <taxon>Mycobacterium tuberculosis complex</taxon>
    </lineage>
</organism>
<evidence type="ECO:0000313" key="8">
    <source>
        <dbReference type="Proteomes" id="UP000046947"/>
    </source>
</evidence>
<reference evidence="6 7" key="1">
    <citation type="submission" date="2015-03" db="EMBL/GenBank/DDBJ databases">
        <authorList>
            <consortium name="Pathogen Informatics"/>
        </authorList>
    </citation>
    <scope>NUCLEOTIDE SEQUENCE [LARGE SCALE GENOMIC DNA]</scope>
    <source>
        <strain evidence="4 7">C09601061</strain>
        <strain evidence="2 9">G09901357</strain>
        <strain evidence="3 8">H09601792</strain>
        <strain evidence="5 6">M09401471</strain>
    </source>
</reference>
<dbReference type="AlphaFoldDB" id="A0A654U6H1"/>
<evidence type="ECO:0000256" key="1">
    <source>
        <dbReference type="SAM" id="MobiDB-lite"/>
    </source>
</evidence>
<evidence type="ECO:0000313" key="3">
    <source>
        <dbReference type="EMBL" id="CFE51490.1"/>
    </source>
</evidence>
<dbReference type="EMBL" id="CFOH01000280">
    <property type="protein sequence ID" value="CFE51490.1"/>
    <property type="molecule type" value="Genomic_DNA"/>
</dbReference>
<gene>
    <name evidence="4" type="ORF">ERS007657_03933</name>
    <name evidence="2" type="ORF">ERS007681_02247</name>
    <name evidence="3" type="ORF">ERS007688_01926</name>
    <name evidence="5" type="ORF">ERS007720_04880</name>
</gene>
<dbReference type="Proteomes" id="UP000044938">
    <property type="component" value="Unassembled WGS sequence"/>
</dbReference>
<evidence type="ECO:0000313" key="6">
    <source>
        <dbReference type="Proteomes" id="UP000044938"/>
    </source>
</evidence>
<feature type="region of interest" description="Disordered" evidence="1">
    <location>
        <begin position="1"/>
        <end position="49"/>
    </location>
</feature>
<sequence>MILPAMGSSTGRARRSVDSSPPTMNASVAAAAPFTPPETGASSWSMPCDSASACTSRASVTEIVELSMNSVAGRAAASTSV</sequence>
<evidence type="ECO:0000313" key="4">
    <source>
        <dbReference type="EMBL" id="CFS08444.1"/>
    </source>
</evidence>
<dbReference type="Proteomes" id="UP000046680">
    <property type="component" value="Unassembled WGS sequence"/>
</dbReference>